<feature type="region of interest" description="Disordered" evidence="1">
    <location>
        <begin position="646"/>
        <end position="791"/>
    </location>
</feature>
<feature type="chain" id="PRO_5018202199" evidence="2">
    <location>
        <begin position="16"/>
        <end position="1046"/>
    </location>
</feature>
<feature type="compositionally biased region" description="Polar residues" evidence="1">
    <location>
        <begin position="922"/>
        <end position="941"/>
    </location>
</feature>
<evidence type="ECO:0000256" key="2">
    <source>
        <dbReference type="SAM" id="SignalP"/>
    </source>
</evidence>
<gene>
    <name evidence="3" type="ORF">L873DRAFT_1817973</name>
</gene>
<protein>
    <submittedName>
        <fullName evidence="3">Uncharacterized protein</fullName>
    </submittedName>
</protein>
<evidence type="ECO:0000313" key="3">
    <source>
        <dbReference type="EMBL" id="RPA92206.1"/>
    </source>
</evidence>
<dbReference type="Proteomes" id="UP000276215">
    <property type="component" value="Unassembled WGS sequence"/>
</dbReference>
<proteinExistence type="predicted"/>
<feature type="region of interest" description="Disordered" evidence="1">
    <location>
        <begin position="967"/>
        <end position="1046"/>
    </location>
</feature>
<feature type="compositionally biased region" description="Basic and acidic residues" evidence="1">
    <location>
        <begin position="1025"/>
        <end position="1038"/>
    </location>
</feature>
<dbReference type="PANTHER" id="PTHR16021:SF13">
    <property type="entry name" value="ETS DOMAIN-CONTAINING PROTEIN-RELATED"/>
    <property type="match status" value="1"/>
</dbReference>
<dbReference type="EMBL" id="ML120478">
    <property type="protein sequence ID" value="RPA92206.1"/>
    <property type="molecule type" value="Genomic_DNA"/>
</dbReference>
<feature type="region of interest" description="Disordered" evidence="1">
    <location>
        <begin position="286"/>
        <end position="309"/>
    </location>
</feature>
<keyword evidence="4" id="KW-1185">Reference proteome</keyword>
<feature type="region of interest" description="Disordered" evidence="1">
    <location>
        <begin position="508"/>
        <end position="627"/>
    </location>
</feature>
<feature type="compositionally biased region" description="Low complexity" evidence="1">
    <location>
        <begin position="99"/>
        <end position="111"/>
    </location>
</feature>
<dbReference type="InterPro" id="IPR052660">
    <property type="entry name" value="Erythrocyte_Invasion_ImmMod"/>
</dbReference>
<organism evidence="3 4">
    <name type="scientific">Choiromyces venosus 120613-1</name>
    <dbReference type="NCBI Taxonomy" id="1336337"/>
    <lineage>
        <taxon>Eukaryota</taxon>
        <taxon>Fungi</taxon>
        <taxon>Dikarya</taxon>
        <taxon>Ascomycota</taxon>
        <taxon>Pezizomycotina</taxon>
        <taxon>Pezizomycetes</taxon>
        <taxon>Pezizales</taxon>
        <taxon>Tuberaceae</taxon>
        <taxon>Choiromyces</taxon>
    </lineage>
</organism>
<evidence type="ECO:0000313" key="4">
    <source>
        <dbReference type="Proteomes" id="UP000276215"/>
    </source>
</evidence>
<feature type="region of interest" description="Disordered" evidence="1">
    <location>
        <begin position="99"/>
        <end position="119"/>
    </location>
</feature>
<dbReference type="AlphaFoldDB" id="A0A3N4J220"/>
<dbReference type="PANTHER" id="PTHR16021">
    <property type="entry name" value="MANSC DOMAIN CONTAINING PROTEIN 1"/>
    <property type="match status" value="1"/>
</dbReference>
<name>A0A3N4J220_9PEZI</name>
<feature type="region of interest" description="Disordered" evidence="1">
    <location>
        <begin position="433"/>
        <end position="473"/>
    </location>
</feature>
<feature type="region of interest" description="Disordered" evidence="1">
    <location>
        <begin position="922"/>
        <end position="946"/>
    </location>
</feature>
<feature type="compositionally biased region" description="Basic and acidic residues" evidence="1">
    <location>
        <begin position="710"/>
        <end position="737"/>
    </location>
</feature>
<sequence>MPFISALQFLWGVVASPVLIFNGSSGAGASATTVTFATPATIHSFSSITGTSSMTSLEDGDIQNNVVDNEVSSGAICSGNAQRENIDMKSATSATFATSTSTSASSSSSTTHTPLITSPEYEDIQTTIVNNEVASAISSENPKWESVNAKSTTFATSATSTSSSSSTAHAPFITSLEYEDIQTTIANNEVPSSVFSRKAKREIIDVKSATTATFTTSTSTITDTISVTSPGDEDIQTKIIGGGVSSAVCSEKPKRENINAKSITNKNQRKDDFSPGIVMEYEDDEHNKTAATQDPKKAEAQPTTNTPYTSTKTFIVSTSAVVNESADDARDAGFKKCKNEHSKEGMVRDCKPHQKGEDKAVDEFPNVKDFQSAAVPMPKDTFSPPIPATTNTTPHKSPLSTSLGKHSTIAIQDFDDKDSGVKKSRRKSGFIRAPVPRKSNNTTVRDFQGRDTDVKKSGMEGADEKDKAANKLPNVGNFKPAVYAFTESTKTTNTTRQKSHLLTNLGKRPTTVQQLDDRDVGVKKSRRKPPLVRASVLGKLSTPTAHHSKGKDRGVKEHRTQGGDGDKAVNELPNVSDFKPTSAPVPMYTFAASPQTATNKTTSKSPHSSNLGKRSTATQKFGDRDSGIKKGRKEYFFVGLVLEYESDNDDEDDHKNTGKSLRTPAFGKRTTTTTGDLEDRDKVVKKSKKRSPIIGASVPGKRRTTPAQDFEGKDTSVGERRTKGEEKAADKLPDVKDFQPAAPPPVAMDTFTTPTQATTNRTTRKYPLSSNLGKLSTAAQKSEDRDSGIKKGRKQYFFDGIVLEYESESDEEDDEHTGKSLPTPVLGKRTSAIQDFGDRDGGVKKSRGKSSLIQASVLGKHTTTSTAYDSEDRDTRAKKRRIEGQEGGGVAGEELPDAEGFQPASAPVSMYTFATPTSTNATKRKSLLSSNLGKRPTVTQSFEDRDNGIKKGRKDYFFVGMVLEYESDSDEGHKNTGKSLSSSVLGKRTTTATQDFCDRGGRVKKPRGKSPVARASVLTAAAPHFENRDTGVKGRESEENVEEEIL</sequence>
<dbReference type="OrthoDB" id="10678629at2759"/>
<evidence type="ECO:0000256" key="1">
    <source>
        <dbReference type="SAM" id="MobiDB-lite"/>
    </source>
</evidence>
<accession>A0A3N4J220</accession>
<feature type="signal peptide" evidence="2">
    <location>
        <begin position="1"/>
        <end position="15"/>
    </location>
</feature>
<feature type="compositionally biased region" description="Basic and acidic residues" evidence="1">
    <location>
        <begin position="551"/>
        <end position="569"/>
    </location>
</feature>
<feature type="compositionally biased region" description="Low complexity" evidence="1">
    <location>
        <begin position="750"/>
        <end position="761"/>
    </location>
</feature>
<feature type="compositionally biased region" description="Polar residues" evidence="1">
    <location>
        <begin position="977"/>
        <end position="994"/>
    </location>
</feature>
<keyword evidence="2" id="KW-0732">Signal</keyword>
<reference evidence="3 4" key="1">
    <citation type="journal article" date="2018" name="Nat. Ecol. Evol.">
        <title>Pezizomycetes genomes reveal the molecular basis of ectomycorrhizal truffle lifestyle.</title>
        <authorList>
            <person name="Murat C."/>
            <person name="Payen T."/>
            <person name="Noel B."/>
            <person name="Kuo A."/>
            <person name="Morin E."/>
            <person name="Chen J."/>
            <person name="Kohler A."/>
            <person name="Krizsan K."/>
            <person name="Balestrini R."/>
            <person name="Da Silva C."/>
            <person name="Montanini B."/>
            <person name="Hainaut M."/>
            <person name="Levati E."/>
            <person name="Barry K.W."/>
            <person name="Belfiori B."/>
            <person name="Cichocki N."/>
            <person name="Clum A."/>
            <person name="Dockter R.B."/>
            <person name="Fauchery L."/>
            <person name="Guy J."/>
            <person name="Iotti M."/>
            <person name="Le Tacon F."/>
            <person name="Lindquist E.A."/>
            <person name="Lipzen A."/>
            <person name="Malagnac F."/>
            <person name="Mello A."/>
            <person name="Molinier V."/>
            <person name="Miyauchi S."/>
            <person name="Poulain J."/>
            <person name="Riccioni C."/>
            <person name="Rubini A."/>
            <person name="Sitrit Y."/>
            <person name="Splivallo R."/>
            <person name="Traeger S."/>
            <person name="Wang M."/>
            <person name="Zifcakova L."/>
            <person name="Wipf D."/>
            <person name="Zambonelli A."/>
            <person name="Paolocci F."/>
            <person name="Nowrousian M."/>
            <person name="Ottonello S."/>
            <person name="Baldrian P."/>
            <person name="Spatafora J.W."/>
            <person name="Henrissat B."/>
            <person name="Nagy L.G."/>
            <person name="Aury J.M."/>
            <person name="Wincker P."/>
            <person name="Grigoriev I.V."/>
            <person name="Bonfante P."/>
            <person name="Martin F.M."/>
        </authorList>
    </citation>
    <scope>NUCLEOTIDE SEQUENCE [LARGE SCALE GENOMIC DNA]</scope>
    <source>
        <strain evidence="3 4">120613-1</strain>
    </source>
</reference>
<feature type="region of interest" description="Disordered" evidence="1">
    <location>
        <begin position="807"/>
        <end position="903"/>
    </location>
</feature>
<feature type="compositionally biased region" description="Polar residues" evidence="1">
    <location>
        <begin position="592"/>
        <end position="619"/>
    </location>
</feature>
<feature type="compositionally biased region" description="Polar residues" evidence="1">
    <location>
        <begin position="768"/>
        <end position="780"/>
    </location>
</feature>
<feature type="compositionally biased region" description="Basic and acidic residues" evidence="1">
    <location>
        <begin position="447"/>
        <end position="469"/>
    </location>
</feature>